<evidence type="ECO:0000256" key="1">
    <source>
        <dbReference type="SAM" id="Phobius"/>
    </source>
</evidence>
<evidence type="ECO:0000313" key="2">
    <source>
        <dbReference type="EMBL" id="SFJ60775.1"/>
    </source>
</evidence>
<evidence type="ECO:0000313" key="3">
    <source>
        <dbReference type="Proteomes" id="UP000199518"/>
    </source>
</evidence>
<dbReference type="OrthoDB" id="1495450at2"/>
<keyword evidence="1" id="KW-0812">Transmembrane</keyword>
<sequence length="223" mass="23483">MRTSHILDRVRNGSLSRQATGATRIALLFSAWAGVLLIGFGALEIYKVSPGAQGAPFLSRPDSELKNGKEPVGPLKLQLFMHAYCPCTRATLAELGRIAKAATVPMTIEIVVVQPPQDDANWRSGLAAEAASLLPDAAILLDAQGRIAAQAGALTSGYVVLSDAAGRVLFRGGITPARGHEGENEGRKALLAWTQGRAARISRTPVFGCAFTAPGRDERGVSQ</sequence>
<dbReference type="STRING" id="1576369.SAMN05421753_12534"/>
<dbReference type="Gene3D" id="3.40.30.10">
    <property type="entry name" value="Glutaredoxin"/>
    <property type="match status" value="1"/>
</dbReference>
<dbReference type="RefSeq" id="WP_092056805.1">
    <property type="nucleotide sequence ID" value="NZ_FOQD01000025.1"/>
</dbReference>
<dbReference type="EMBL" id="FOQD01000025">
    <property type="protein sequence ID" value="SFJ60775.1"/>
    <property type="molecule type" value="Genomic_DNA"/>
</dbReference>
<keyword evidence="1" id="KW-1133">Transmembrane helix</keyword>
<accession>A0A1I3SPW2</accession>
<gene>
    <name evidence="2" type="ORF">SAMN05421753_12534</name>
</gene>
<protein>
    <recommendedName>
        <fullName evidence="4">RedB protein</fullName>
    </recommendedName>
</protein>
<name>A0A1I3SPW2_9PLAN</name>
<dbReference type="Proteomes" id="UP000199518">
    <property type="component" value="Unassembled WGS sequence"/>
</dbReference>
<dbReference type="InterPro" id="IPR036249">
    <property type="entry name" value="Thioredoxin-like_sf"/>
</dbReference>
<dbReference type="SUPFAM" id="SSF52833">
    <property type="entry name" value="Thioredoxin-like"/>
    <property type="match status" value="1"/>
</dbReference>
<keyword evidence="1" id="KW-0472">Membrane</keyword>
<evidence type="ECO:0008006" key="4">
    <source>
        <dbReference type="Google" id="ProtNLM"/>
    </source>
</evidence>
<keyword evidence="3" id="KW-1185">Reference proteome</keyword>
<feature type="transmembrane region" description="Helical" evidence="1">
    <location>
        <begin position="21"/>
        <end position="43"/>
    </location>
</feature>
<dbReference type="AlphaFoldDB" id="A0A1I3SPW2"/>
<organism evidence="2 3">
    <name type="scientific">Planctomicrobium piriforme</name>
    <dbReference type="NCBI Taxonomy" id="1576369"/>
    <lineage>
        <taxon>Bacteria</taxon>
        <taxon>Pseudomonadati</taxon>
        <taxon>Planctomycetota</taxon>
        <taxon>Planctomycetia</taxon>
        <taxon>Planctomycetales</taxon>
        <taxon>Planctomycetaceae</taxon>
        <taxon>Planctomicrobium</taxon>
    </lineage>
</organism>
<proteinExistence type="predicted"/>
<reference evidence="3" key="1">
    <citation type="submission" date="2016-10" db="EMBL/GenBank/DDBJ databases">
        <authorList>
            <person name="Varghese N."/>
            <person name="Submissions S."/>
        </authorList>
    </citation>
    <scope>NUCLEOTIDE SEQUENCE [LARGE SCALE GENOMIC DNA]</scope>
    <source>
        <strain evidence="3">DSM 26348</strain>
    </source>
</reference>